<dbReference type="PROSITE" id="PS51186">
    <property type="entry name" value="GNAT"/>
    <property type="match status" value="1"/>
</dbReference>
<dbReference type="InterPro" id="IPR001048">
    <property type="entry name" value="Asp/Glu/Uridylate_kinase"/>
</dbReference>
<dbReference type="SUPFAM" id="SSF53633">
    <property type="entry name" value="Carbamate kinase-like"/>
    <property type="match status" value="1"/>
</dbReference>
<proteinExistence type="predicted"/>
<dbReference type="Proteomes" id="UP000749559">
    <property type="component" value="Unassembled WGS sequence"/>
</dbReference>
<dbReference type="GO" id="GO:0004042">
    <property type="term" value="F:L-glutamate N-acetyltransferase activity"/>
    <property type="evidence" value="ECO:0007669"/>
    <property type="project" value="TreeGrafter"/>
</dbReference>
<dbReference type="InterPro" id="IPR006855">
    <property type="entry name" value="Vertebrate-like_GNAT_dom"/>
</dbReference>
<dbReference type="EMBL" id="CAIIXF020000007">
    <property type="protein sequence ID" value="CAH1790083.1"/>
    <property type="molecule type" value="Genomic_DNA"/>
</dbReference>
<dbReference type="PANTHER" id="PTHR23342:SF0">
    <property type="entry name" value="N-ACETYLGLUTAMATE SYNTHASE, MITOCHONDRIAL"/>
    <property type="match status" value="1"/>
</dbReference>
<dbReference type="OrthoDB" id="438291at2759"/>
<dbReference type="AlphaFoldDB" id="A0A8J1XQ61"/>
<protein>
    <submittedName>
        <fullName evidence="1">Uncharacterized protein</fullName>
    </submittedName>
</protein>
<name>A0A8J1XQ61_OWEFU</name>
<evidence type="ECO:0000313" key="1">
    <source>
        <dbReference type="EMBL" id="CAH1790083.1"/>
    </source>
</evidence>
<dbReference type="Gene3D" id="3.40.630.30">
    <property type="match status" value="1"/>
</dbReference>
<keyword evidence="2" id="KW-1185">Reference proteome</keyword>
<dbReference type="GO" id="GO:0005759">
    <property type="term" value="C:mitochondrial matrix"/>
    <property type="evidence" value="ECO:0007669"/>
    <property type="project" value="TreeGrafter"/>
</dbReference>
<dbReference type="Pfam" id="PF00696">
    <property type="entry name" value="AA_kinase"/>
    <property type="match status" value="1"/>
</dbReference>
<dbReference type="PANTHER" id="PTHR23342">
    <property type="entry name" value="N-ACETYLGLUTAMATE SYNTHASE"/>
    <property type="match status" value="1"/>
</dbReference>
<evidence type="ECO:0000313" key="2">
    <source>
        <dbReference type="Proteomes" id="UP000749559"/>
    </source>
</evidence>
<dbReference type="InterPro" id="IPR036393">
    <property type="entry name" value="AceGlu_kinase-like_sf"/>
</dbReference>
<reference evidence="1" key="1">
    <citation type="submission" date="2022-03" db="EMBL/GenBank/DDBJ databases">
        <authorList>
            <person name="Martin C."/>
        </authorList>
    </citation>
    <scope>NUCLEOTIDE SEQUENCE</scope>
</reference>
<dbReference type="InterPro" id="IPR000182">
    <property type="entry name" value="GNAT_dom"/>
</dbReference>
<comment type="caution">
    <text evidence="1">The sequence shown here is derived from an EMBL/GenBank/DDBJ whole genome shotgun (WGS) entry which is preliminary data.</text>
</comment>
<dbReference type="GO" id="GO:0006536">
    <property type="term" value="P:glutamate metabolic process"/>
    <property type="evidence" value="ECO:0007669"/>
    <property type="project" value="TreeGrafter"/>
</dbReference>
<dbReference type="Pfam" id="PF04768">
    <property type="entry name" value="NAT"/>
    <property type="match status" value="1"/>
</dbReference>
<dbReference type="PROSITE" id="PS51731">
    <property type="entry name" value="GNAT_NAGS"/>
    <property type="match status" value="1"/>
</dbReference>
<organism evidence="1 2">
    <name type="scientific">Owenia fusiformis</name>
    <name type="common">Polychaete worm</name>
    <dbReference type="NCBI Taxonomy" id="6347"/>
    <lineage>
        <taxon>Eukaryota</taxon>
        <taxon>Metazoa</taxon>
        <taxon>Spiralia</taxon>
        <taxon>Lophotrochozoa</taxon>
        <taxon>Annelida</taxon>
        <taxon>Polychaeta</taxon>
        <taxon>Sedentaria</taxon>
        <taxon>Canalipalpata</taxon>
        <taxon>Sabellida</taxon>
        <taxon>Oweniida</taxon>
        <taxon>Oweniidae</taxon>
        <taxon>Owenia</taxon>
    </lineage>
</organism>
<dbReference type="GO" id="GO:0006526">
    <property type="term" value="P:L-arginine biosynthetic process"/>
    <property type="evidence" value="ECO:0007669"/>
    <property type="project" value="TreeGrafter"/>
</dbReference>
<accession>A0A8J1XQ61</accession>
<sequence length="540" mass="61017">MRYLKRTSYEGVTESRGHILDQLLQMRYTPFLGDWRFDSRDSTSPLQLPNRQYSDAACSELFSPVITSVSPGGAVTGNLVNSSLIPTHMHVRQYTPINHQAGFGQDLKRFLMEVGTDPKEARYWLKHFQRATDPFKPFAVIQVSQDVFKNPDMLDQLGSCLGFLHRHDMKCVLIHGHTVPDDMELSLAHMQNARSQLINDSMMLVSILESHGVLARPLFSGSNILQADQEASWDLKGTIKSVNLDPIKWTLASGHFPVIHTIGETAVGQLVNLDVTQVTSHVSQAIRPLKVMFCNNSGGIIDEEGQVIPNVNLPGDLSNMNHQPWITPELKEKIMKISDLLNKLPTESSVVITSANKILTELFTHHGSGTFFKNTESINTYTSLEVDIERLLTFINKSFGKDLKEGYLSEIEEKLKTLYLSKEYNAVAMITNEPGIETAYLDKFAVSMNSQGQGTSEMLWECIRRDFKSLFWRSRCDNKINPWYFKHAEGSWSNGEWTVFWYGIPNPKHASQLVEYALALDASFQGEGKEEKRKPEVSQV</sequence>
<gene>
    <name evidence="1" type="ORF">OFUS_LOCUS15338</name>
</gene>
<dbReference type="Gene3D" id="3.40.1160.10">
    <property type="entry name" value="Acetylglutamate kinase-like"/>
    <property type="match status" value="1"/>
</dbReference>
<dbReference type="CDD" id="cd04265">
    <property type="entry name" value="DUF619-NAGS-U"/>
    <property type="match status" value="1"/>
</dbReference>